<evidence type="ECO:0000256" key="1">
    <source>
        <dbReference type="SAM" id="Phobius"/>
    </source>
</evidence>
<organism evidence="2 3">
    <name type="scientific">Cucumis melo</name>
    <name type="common">Muskmelon</name>
    <dbReference type="NCBI Taxonomy" id="3656"/>
    <lineage>
        <taxon>Eukaryota</taxon>
        <taxon>Viridiplantae</taxon>
        <taxon>Streptophyta</taxon>
        <taxon>Embryophyta</taxon>
        <taxon>Tracheophyta</taxon>
        <taxon>Spermatophyta</taxon>
        <taxon>Magnoliopsida</taxon>
        <taxon>eudicotyledons</taxon>
        <taxon>Gunneridae</taxon>
        <taxon>Pentapetalae</taxon>
        <taxon>rosids</taxon>
        <taxon>fabids</taxon>
        <taxon>Cucurbitales</taxon>
        <taxon>Cucurbitaceae</taxon>
        <taxon>Benincaseae</taxon>
        <taxon>Cucumis</taxon>
    </lineage>
</organism>
<dbReference type="RefSeq" id="XP_008447264.1">
    <property type="nucleotide sequence ID" value="XM_008449042.3"/>
</dbReference>
<keyword evidence="1" id="KW-1133">Transmembrane helix</keyword>
<keyword evidence="1" id="KW-0472">Membrane</keyword>
<sequence length="518" mass="59254">MAEHVAVTPSPCIKLQIWRAPFKVKSLALGNLSFKREPRKSSSESYKFIRISTWRRHELIGSCGSNFIVNPAPRKTFREHAYLRSLVNVDGTTASEAIFVDQFLLMTSIFLTYMAGVIPVPKSNQHGNINSQTNSVLDNQTFSGSGMKTDGQINPKHALVVVKGKILDFLDAFERRKSMETEVLEFTECQAKRPLCLNAIGEGPRLRLLWASFQLIEEEVNNISVATIQNMDDLSKIFSEFILKSSRPVCMSWLRNELSMENNDSSKAFLSLMSEKFKAEDNILPGIKKSGKEELFAELMHFLSFGARSRDYCYYDHSLYVKHAISILEDLLITFADGIASMYLEFISVDSSFFDEVDNIGLALCTLSTRALQRLRNEVAMNQWLYQNIEAIVSMYEDRFDLCTLGSQPIDLPGSGQANIDNWWMKYIFRRRETLSSQLYYVVIRSFAMPVKRTKELRALRGWRYYFSLLIELSDITMPLIRVVIDKISSGISFFLVCLIGRSLGLIYTGIRQSLRWK</sequence>
<evidence type="ECO:0000313" key="3">
    <source>
        <dbReference type="RefSeq" id="XP_008447264.1"/>
    </source>
</evidence>
<name>A0A1S3BH17_CUCME</name>
<gene>
    <name evidence="3" type="primary">LOC103489745</name>
</gene>
<keyword evidence="2" id="KW-1185">Reference proteome</keyword>
<dbReference type="OrthoDB" id="2020436at2759"/>
<dbReference type="AlphaFoldDB" id="A0A1S3BH17"/>
<proteinExistence type="predicted"/>
<accession>A0A1S3BH17</accession>
<dbReference type="InParanoid" id="A0A1S3BH17"/>
<dbReference type="KEGG" id="cmo:103489745"/>
<keyword evidence="1" id="KW-0812">Transmembrane</keyword>
<dbReference type="FunCoup" id="A0A1S3BH17">
    <property type="interactions" value="1673"/>
</dbReference>
<dbReference type="PANTHER" id="PTHR36807">
    <property type="entry name" value="PHOSPHOGLYCOLATE PHOSPHATASE"/>
    <property type="match status" value="1"/>
</dbReference>
<dbReference type="eggNOG" id="ENOG502QPT6">
    <property type="taxonomic scope" value="Eukaryota"/>
</dbReference>
<evidence type="ECO:0000313" key="2">
    <source>
        <dbReference type="Proteomes" id="UP001652600"/>
    </source>
</evidence>
<feature type="transmembrane region" description="Helical" evidence="1">
    <location>
        <begin position="491"/>
        <end position="511"/>
    </location>
</feature>
<reference evidence="2" key="1">
    <citation type="submission" date="2025-05" db="UniProtKB">
        <authorList>
            <consortium name="RefSeq"/>
        </authorList>
    </citation>
    <scope>NUCLEOTIDE SEQUENCE [LARGE SCALE GENOMIC DNA]</scope>
</reference>
<dbReference type="InterPro" id="IPR022552">
    <property type="entry name" value="UPF_Ycf55"/>
</dbReference>
<dbReference type="GeneID" id="103489745"/>
<dbReference type="Proteomes" id="UP001652600">
    <property type="component" value="Chromosome 1"/>
</dbReference>
<reference evidence="3" key="2">
    <citation type="submission" date="2025-08" db="UniProtKB">
        <authorList>
            <consortium name="RefSeq"/>
        </authorList>
    </citation>
    <scope>IDENTIFICATION</scope>
    <source>
        <tissue evidence="3">Stem</tissue>
    </source>
</reference>
<dbReference type="PANTHER" id="PTHR36807:SF2">
    <property type="entry name" value="PHOSPHOGLYCOLATE PHOSPHATASE"/>
    <property type="match status" value="1"/>
</dbReference>
<protein>
    <submittedName>
        <fullName evidence="3">Uncharacterized protein LOC103489745 isoform X1</fullName>
    </submittedName>
</protein>
<dbReference type="Pfam" id="PF12452">
    <property type="entry name" value="DUF3685"/>
    <property type="match status" value="1"/>
</dbReference>